<dbReference type="PANTHER" id="PTHR42678">
    <property type="entry name" value="AMIDASE"/>
    <property type="match status" value="1"/>
</dbReference>
<dbReference type="GO" id="GO:0004040">
    <property type="term" value="F:amidase activity"/>
    <property type="evidence" value="ECO:0007669"/>
    <property type="project" value="UniProtKB-EC"/>
</dbReference>
<accession>A0A3N5XZV2</accession>
<keyword evidence="3" id="KW-0378">Hydrolase</keyword>
<organism evidence="3 4">
    <name type="scientific">Alteromonas sediminis</name>
    <dbReference type="NCBI Taxonomy" id="2259342"/>
    <lineage>
        <taxon>Bacteria</taxon>
        <taxon>Pseudomonadati</taxon>
        <taxon>Pseudomonadota</taxon>
        <taxon>Gammaproteobacteria</taxon>
        <taxon>Alteromonadales</taxon>
        <taxon>Alteromonadaceae</taxon>
        <taxon>Alteromonas/Salinimonas group</taxon>
        <taxon>Alteromonas</taxon>
    </lineage>
</organism>
<evidence type="ECO:0000256" key="1">
    <source>
        <dbReference type="SAM" id="SignalP"/>
    </source>
</evidence>
<name>A0A3N5XZV2_9ALTE</name>
<feature type="signal peptide" evidence="1">
    <location>
        <begin position="1"/>
        <end position="22"/>
    </location>
</feature>
<protein>
    <submittedName>
        <fullName evidence="3">Amidase</fullName>
        <ecNumber evidence="3">3.5.1.4</ecNumber>
    </submittedName>
</protein>
<dbReference type="Gene3D" id="3.90.1300.10">
    <property type="entry name" value="Amidase signature (AS) domain"/>
    <property type="match status" value="1"/>
</dbReference>
<dbReference type="EC" id="3.5.1.4" evidence="3"/>
<dbReference type="OrthoDB" id="9811471at2"/>
<gene>
    <name evidence="3" type="ORF">DRW07_11595</name>
</gene>
<proteinExistence type="predicted"/>
<sequence>MKKIKRISLLMAACLLTGSVVADQATQALARIKTLDNGPNGINSVLSVNPNAKDQARSGQGLLAGIPILIKDNIETKELPTTAGSLALIANDTKRDAPIIAKLRAQGAVILGKTNLSEWANFRSEDSISGWSTVGGLTRNPHNLSRSACGSSSGSGAAVAAGIVDMAIGTETNGSVICPASMNGIVGFKPTVGLLSAQYIVPISHSQDTAGPMTQTVAQAALLAGVMAKDEHKAISQHLLNFAASPESDLTGLKIGVVRNQMGNVAGVKQVFEAQLEKLANAGAELIDIESPSMPEDFWGKAYHVLLAEFKHGINHYLADSPADIPVRTLEALIALNAKTPQALQVFDQSIFEKAQETKGLESEEYLEALALVQSHTREKGIDAMLNEHSLDMLVAPSNNPSFLIDAVYGDNAPSGFAGIGWMAAIAGYPHLSVPAGKVKSMPVGISFITTKYEDASLFKAGQLIEKARTEDMRPMMLANDFSAPALQSAEKGAKAN</sequence>
<dbReference type="EMBL" id="RPOK01000003">
    <property type="protein sequence ID" value="RPJ66712.1"/>
    <property type="molecule type" value="Genomic_DNA"/>
</dbReference>
<dbReference type="InterPro" id="IPR023631">
    <property type="entry name" value="Amidase_dom"/>
</dbReference>
<reference evidence="3 4" key="1">
    <citation type="submission" date="2018-11" db="EMBL/GenBank/DDBJ databases">
        <authorList>
            <person name="Ye M.-Q."/>
            <person name="Du Z.-J."/>
        </authorList>
    </citation>
    <scope>NUCLEOTIDE SEQUENCE [LARGE SCALE GENOMIC DNA]</scope>
    <source>
        <strain evidence="3 4">U0105</strain>
    </source>
</reference>
<comment type="caution">
    <text evidence="3">The sequence shown here is derived from an EMBL/GenBank/DDBJ whole genome shotgun (WGS) entry which is preliminary data.</text>
</comment>
<evidence type="ECO:0000313" key="3">
    <source>
        <dbReference type="EMBL" id="RPJ66712.1"/>
    </source>
</evidence>
<keyword evidence="1" id="KW-0732">Signal</keyword>
<dbReference type="SUPFAM" id="SSF75304">
    <property type="entry name" value="Amidase signature (AS) enzymes"/>
    <property type="match status" value="1"/>
</dbReference>
<dbReference type="Proteomes" id="UP000275281">
    <property type="component" value="Unassembled WGS sequence"/>
</dbReference>
<evidence type="ECO:0000313" key="4">
    <source>
        <dbReference type="Proteomes" id="UP000275281"/>
    </source>
</evidence>
<feature type="chain" id="PRO_5018223201" evidence="1">
    <location>
        <begin position="23"/>
        <end position="497"/>
    </location>
</feature>
<dbReference type="PANTHER" id="PTHR42678:SF34">
    <property type="entry name" value="OS04G0183300 PROTEIN"/>
    <property type="match status" value="1"/>
</dbReference>
<dbReference type="RefSeq" id="WP_124028069.1">
    <property type="nucleotide sequence ID" value="NZ_JBHRSN010000006.1"/>
</dbReference>
<keyword evidence="4" id="KW-1185">Reference proteome</keyword>
<dbReference type="Pfam" id="PF01425">
    <property type="entry name" value="Amidase"/>
    <property type="match status" value="1"/>
</dbReference>
<feature type="domain" description="Amidase" evidence="2">
    <location>
        <begin position="52"/>
        <end position="458"/>
    </location>
</feature>
<evidence type="ECO:0000259" key="2">
    <source>
        <dbReference type="Pfam" id="PF01425"/>
    </source>
</evidence>
<dbReference type="InterPro" id="IPR036928">
    <property type="entry name" value="AS_sf"/>
</dbReference>
<dbReference type="AlphaFoldDB" id="A0A3N5XZV2"/>